<feature type="binding site" description="axial binding residue" evidence="7">
    <location>
        <position position="474"/>
    </location>
    <ligand>
        <name>heme</name>
        <dbReference type="ChEBI" id="CHEBI:30413"/>
    </ligand>
    <ligandPart>
        <name>Fe</name>
        <dbReference type="ChEBI" id="CHEBI:18248"/>
    </ligandPart>
</feature>
<evidence type="ECO:0000256" key="5">
    <source>
        <dbReference type="ARBA" id="ARBA00023004"/>
    </source>
</evidence>
<dbReference type="PANTHER" id="PTHR46206">
    <property type="entry name" value="CYTOCHROME P450"/>
    <property type="match status" value="1"/>
</dbReference>
<comment type="similarity">
    <text evidence="2 8">Belongs to the cytochrome P450 family.</text>
</comment>
<dbReference type="PROSITE" id="PS00086">
    <property type="entry name" value="CYTOCHROME_P450"/>
    <property type="match status" value="1"/>
</dbReference>
<evidence type="ECO:0000256" key="7">
    <source>
        <dbReference type="PIRSR" id="PIRSR602403-1"/>
    </source>
</evidence>
<evidence type="ECO:0000256" key="1">
    <source>
        <dbReference type="ARBA" id="ARBA00001971"/>
    </source>
</evidence>
<dbReference type="PRINTS" id="PR00465">
    <property type="entry name" value="EP450IV"/>
</dbReference>
<sequence length="532" mass="59980">MAIKDYLYANLMALFVSAGLIVFSLRYVVGETESKFLAIQGFEFFENRTKLSSYLTVIVVGLLFVTLPQRPKRQKLAPGIPIVGGSDIQHVKQNRKRFIHDGKSMLAEGYRKTKGGFFYVPSNCGERLMLPVKYLEDLKTAPIDQVDFVATFIEYLIFGEKDVRGLKDFQSADVMPAVQREIRNAFDAAFPPCEDWTEINVVERITKVVARVSSCMFGGIELSENEKWVEASIAFAIDGFHGAQKIKRYPHVLRPIAKYFISEIRSIAGHYAEAEKAAIPILEARQKAGEKALDLLYWMSDQAKGSERNMKFIASILLKVSFAAIHTSAAAPSQLIYDLCAMPEYVEPLRKEVESVLDPDGNIDKKSFGQLVKLDSIMKESQRFNPLLLITFERVVHTPYRLSDGFVIPAHTHIGVPTSSLLMDPDLYPDPTRYDGFRFAKIRTHEPNADASARAQYAASNPSSMSFGFGRHSCPGRFFAANEIKAIMGYLLLNFDMKFPEGKEKRPESLLFETQFLPNPTATVMFKRRKQA</sequence>
<reference evidence="10" key="1">
    <citation type="submission" date="2022-11" db="EMBL/GenBank/DDBJ databases">
        <title>Chromosomal genome sequence assembly and mating type (MAT) locus characterization of the leprose asexual lichenized fungus Lepraria neglecta (Nyl.) Erichsen.</title>
        <authorList>
            <person name="Allen J.L."/>
            <person name="Pfeffer B."/>
        </authorList>
    </citation>
    <scope>NUCLEOTIDE SEQUENCE</scope>
    <source>
        <strain evidence="10">Allen 5258</strain>
    </source>
</reference>
<keyword evidence="9" id="KW-0812">Transmembrane</keyword>
<dbReference type="GO" id="GO:0005506">
    <property type="term" value="F:iron ion binding"/>
    <property type="evidence" value="ECO:0007669"/>
    <property type="project" value="InterPro"/>
</dbReference>
<evidence type="ECO:0000256" key="6">
    <source>
        <dbReference type="ARBA" id="ARBA00023033"/>
    </source>
</evidence>
<dbReference type="InterPro" id="IPR017972">
    <property type="entry name" value="Cyt_P450_CS"/>
</dbReference>
<dbReference type="AlphaFoldDB" id="A0AAD9ZI14"/>
<feature type="transmembrane region" description="Helical" evidence="9">
    <location>
        <begin position="7"/>
        <end position="29"/>
    </location>
</feature>
<keyword evidence="5 7" id="KW-0408">Iron</keyword>
<keyword evidence="9" id="KW-1133">Transmembrane helix</keyword>
<keyword evidence="3 7" id="KW-0479">Metal-binding</keyword>
<evidence type="ECO:0000256" key="9">
    <source>
        <dbReference type="SAM" id="Phobius"/>
    </source>
</evidence>
<dbReference type="PANTHER" id="PTHR46206:SF6">
    <property type="entry name" value="CYTOCHROME P450 MONOOXYGENASE AN1598-RELATED"/>
    <property type="match status" value="1"/>
</dbReference>
<keyword evidence="6 8" id="KW-0503">Monooxygenase</keyword>
<dbReference type="SUPFAM" id="SSF48264">
    <property type="entry name" value="Cytochrome P450"/>
    <property type="match status" value="1"/>
</dbReference>
<dbReference type="Pfam" id="PF00067">
    <property type="entry name" value="p450"/>
    <property type="match status" value="1"/>
</dbReference>
<dbReference type="EMBL" id="JASNWA010000003">
    <property type="protein sequence ID" value="KAK3177962.1"/>
    <property type="molecule type" value="Genomic_DNA"/>
</dbReference>
<dbReference type="InterPro" id="IPR002403">
    <property type="entry name" value="Cyt_P450_E_grp-IV"/>
</dbReference>
<protein>
    <recommendedName>
        <fullName evidence="12">Cytochrome P450</fullName>
    </recommendedName>
</protein>
<evidence type="ECO:0000256" key="8">
    <source>
        <dbReference type="RuleBase" id="RU000461"/>
    </source>
</evidence>
<evidence type="ECO:0000256" key="2">
    <source>
        <dbReference type="ARBA" id="ARBA00010617"/>
    </source>
</evidence>
<evidence type="ECO:0008006" key="12">
    <source>
        <dbReference type="Google" id="ProtNLM"/>
    </source>
</evidence>
<comment type="cofactor">
    <cofactor evidence="1 7">
        <name>heme</name>
        <dbReference type="ChEBI" id="CHEBI:30413"/>
    </cofactor>
</comment>
<evidence type="ECO:0000256" key="4">
    <source>
        <dbReference type="ARBA" id="ARBA00023002"/>
    </source>
</evidence>
<evidence type="ECO:0000313" key="11">
    <source>
        <dbReference type="Proteomes" id="UP001276659"/>
    </source>
</evidence>
<dbReference type="GO" id="GO:0020037">
    <property type="term" value="F:heme binding"/>
    <property type="evidence" value="ECO:0007669"/>
    <property type="project" value="InterPro"/>
</dbReference>
<comment type="caution">
    <text evidence="10">The sequence shown here is derived from an EMBL/GenBank/DDBJ whole genome shotgun (WGS) entry which is preliminary data.</text>
</comment>
<keyword evidence="4 8" id="KW-0560">Oxidoreductase</keyword>
<dbReference type="InterPro" id="IPR036396">
    <property type="entry name" value="Cyt_P450_sf"/>
</dbReference>
<proteinExistence type="inferred from homology"/>
<name>A0AAD9ZI14_9LECA</name>
<gene>
    <name evidence="10" type="ORF">OEA41_000094</name>
</gene>
<dbReference type="GO" id="GO:0004497">
    <property type="term" value="F:monooxygenase activity"/>
    <property type="evidence" value="ECO:0007669"/>
    <property type="project" value="UniProtKB-KW"/>
</dbReference>
<dbReference type="GO" id="GO:0016705">
    <property type="term" value="F:oxidoreductase activity, acting on paired donors, with incorporation or reduction of molecular oxygen"/>
    <property type="evidence" value="ECO:0007669"/>
    <property type="project" value="InterPro"/>
</dbReference>
<evidence type="ECO:0000256" key="3">
    <source>
        <dbReference type="ARBA" id="ARBA00022723"/>
    </source>
</evidence>
<accession>A0AAD9ZI14</accession>
<dbReference type="Proteomes" id="UP001276659">
    <property type="component" value="Unassembled WGS sequence"/>
</dbReference>
<keyword evidence="7 8" id="KW-0349">Heme</keyword>
<organism evidence="10 11">
    <name type="scientific">Lepraria neglecta</name>
    <dbReference type="NCBI Taxonomy" id="209136"/>
    <lineage>
        <taxon>Eukaryota</taxon>
        <taxon>Fungi</taxon>
        <taxon>Dikarya</taxon>
        <taxon>Ascomycota</taxon>
        <taxon>Pezizomycotina</taxon>
        <taxon>Lecanoromycetes</taxon>
        <taxon>OSLEUM clade</taxon>
        <taxon>Lecanoromycetidae</taxon>
        <taxon>Lecanorales</taxon>
        <taxon>Lecanorineae</taxon>
        <taxon>Stereocaulaceae</taxon>
        <taxon>Lepraria</taxon>
    </lineage>
</organism>
<dbReference type="Gene3D" id="1.10.630.10">
    <property type="entry name" value="Cytochrome P450"/>
    <property type="match status" value="1"/>
</dbReference>
<dbReference type="CDD" id="cd11041">
    <property type="entry name" value="CYP503A1-like"/>
    <property type="match status" value="1"/>
</dbReference>
<keyword evidence="11" id="KW-1185">Reference proteome</keyword>
<evidence type="ECO:0000313" key="10">
    <source>
        <dbReference type="EMBL" id="KAK3177962.1"/>
    </source>
</evidence>
<dbReference type="InterPro" id="IPR001128">
    <property type="entry name" value="Cyt_P450"/>
</dbReference>
<keyword evidence="9" id="KW-0472">Membrane</keyword>